<evidence type="ECO:0000256" key="2">
    <source>
        <dbReference type="ARBA" id="ARBA00022448"/>
    </source>
</evidence>
<organism evidence="8 9">
    <name type="scientific">Protomyces lactucae-debilis</name>
    <dbReference type="NCBI Taxonomy" id="2754530"/>
    <lineage>
        <taxon>Eukaryota</taxon>
        <taxon>Fungi</taxon>
        <taxon>Dikarya</taxon>
        <taxon>Ascomycota</taxon>
        <taxon>Taphrinomycotina</taxon>
        <taxon>Taphrinomycetes</taxon>
        <taxon>Taphrinales</taxon>
        <taxon>Protomycetaceae</taxon>
        <taxon>Protomyces</taxon>
    </lineage>
</organism>
<keyword evidence="2" id="KW-0813">Transport</keyword>
<dbReference type="PROSITE" id="PS50850">
    <property type="entry name" value="MFS"/>
    <property type="match status" value="1"/>
</dbReference>
<evidence type="ECO:0000256" key="1">
    <source>
        <dbReference type="ARBA" id="ARBA00004127"/>
    </source>
</evidence>
<dbReference type="Gene3D" id="1.20.1250.20">
    <property type="entry name" value="MFS general substrate transporter like domains"/>
    <property type="match status" value="2"/>
</dbReference>
<feature type="transmembrane region" description="Helical" evidence="6">
    <location>
        <begin position="508"/>
        <end position="526"/>
    </location>
</feature>
<accession>A0A1Y2FGU0</accession>
<feature type="transmembrane region" description="Helical" evidence="6">
    <location>
        <begin position="389"/>
        <end position="415"/>
    </location>
</feature>
<feature type="transmembrane region" description="Helical" evidence="6">
    <location>
        <begin position="152"/>
        <end position="172"/>
    </location>
</feature>
<sequence length="532" mass="56644">MKADEAVTPAATDLDEATFRFCTPRQTKLILATLLICMLCAGLQAEVIGVAATTIATFFHAERELSWMGTVGALAQVTGVVAFGKAYDQFEPKALLLICLVLSIVGSIVSALSNQYIVLVAGQGLVGLSRAGIIVGNATVLAIICPDKKTRAFYLGFISGAYAIMIKVSPLVSGGLLALRVNQAWRGVFWVSVPIQGLLIPMVAMFPALRRRPARWSQLMELCPVRISLHSASLIFLLLPLTGGRYTGVLSFKGPLLISCYILGPILAAAFIYTEIRQPEENQMLPMNAIKKHPRMLMSLVILTISPALLIVSGTFYAPPYLEVVRGHSPFTAAALQLPSILLGSIAAVFAARLYHQGPRWAQGIGVIASILQILGSVIFYAFSKHVSIYLIHLSYSMTSIGAGLTFAMGMALIFEYVPESRFGAAASLMNLATSLGAVIGTSVYGLIFQGEFQIFVDRSVAAALAAAARELSSANATIVDTQASPIGLGAAPAFDMVYHNTQRYASLYLYGGAGLCSLVAALAMGRHSVSK</sequence>
<keyword evidence="9" id="KW-1185">Reference proteome</keyword>
<feature type="transmembrane region" description="Helical" evidence="6">
    <location>
        <begin position="184"/>
        <end position="206"/>
    </location>
</feature>
<dbReference type="InterPro" id="IPR020846">
    <property type="entry name" value="MFS_dom"/>
</dbReference>
<dbReference type="OrthoDB" id="4161376at2759"/>
<dbReference type="GO" id="GO:0005886">
    <property type="term" value="C:plasma membrane"/>
    <property type="evidence" value="ECO:0007669"/>
    <property type="project" value="TreeGrafter"/>
</dbReference>
<dbReference type="GO" id="GO:0012505">
    <property type="term" value="C:endomembrane system"/>
    <property type="evidence" value="ECO:0007669"/>
    <property type="project" value="UniProtKB-SubCell"/>
</dbReference>
<dbReference type="STRING" id="56484.A0A1Y2FGU0"/>
<evidence type="ECO:0000256" key="3">
    <source>
        <dbReference type="ARBA" id="ARBA00022692"/>
    </source>
</evidence>
<feature type="transmembrane region" description="Helical" evidence="6">
    <location>
        <begin position="29"/>
        <end position="59"/>
    </location>
</feature>
<evidence type="ECO:0000313" key="8">
    <source>
        <dbReference type="EMBL" id="ORY82624.1"/>
    </source>
</evidence>
<feature type="transmembrane region" description="Helical" evidence="6">
    <location>
        <begin position="427"/>
        <end position="448"/>
    </location>
</feature>
<dbReference type="AlphaFoldDB" id="A0A1Y2FGU0"/>
<evidence type="ECO:0000259" key="7">
    <source>
        <dbReference type="PROSITE" id="PS50850"/>
    </source>
</evidence>
<keyword evidence="5 6" id="KW-0472">Membrane</keyword>
<keyword evidence="3 6" id="KW-0812">Transmembrane</keyword>
<gene>
    <name evidence="8" type="ORF">BCR37DRAFT_392826</name>
</gene>
<dbReference type="EMBL" id="MCFI01000009">
    <property type="protein sequence ID" value="ORY82624.1"/>
    <property type="molecule type" value="Genomic_DNA"/>
</dbReference>
<evidence type="ECO:0000256" key="6">
    <source>
        <dbReference type="SAM" id="Phobius"/>
    </source>
</evidence>
<evidence type="ECO:0000256" key="5">
    <source>
        <dbReference type="ARBA" id="ARBA00023136"/>
    </source>
</evidence>
<dbReference type="SUPFAM" id="SSF103473">
    <property type="entry name" value="MFS general substrate transporter"/>
    <property type="match status" value="1"/>
</dbReference>
<name>A0A1Y2FGU0_PROLT</name>
<evidence type="ECO:0000256" key="4">
    <source>
        <dbReference type="ARBA" id="ARBA00022989"/>
    </source>
</evidence>
<keyword evidence="4 6" id="KW-1133">Transmembrane helix</keyword>
<dbReference type="GO" id="GO:0022857">
    <property type="term" value="F:transmembrane transporter activity"/>
    <property type="evidence" value="ECO:0007669"/>
    <property type="project" value="InterPro"/>
</dbReference>
<dbReference type="GeneID" id="63787807"/>
<comment type="caution">
    <text evidence="8">The sequence shown here is derived from an EMBL/GenBank/DDBJ whole genome shotgun (WGS) entry which is preliminary data.</text>
</comment>
<feature type="domain" description="Major facilitator superfamily (MFS) profile" evidence="7">
    <location>
        <begin position="30"/>
        <end position="478"/>
    </location>
</feature>
<feature type="transmembrane region" description="Helical" evidence="6">
    <location>
        <begin position="331"/>
        <end position="352"/>
    </location>
</feature>
<feature type="transmembrane region" description="Helical" evidence="6">
    <location>
        <begin position="256"/>
        <end position="276"/>
    </location>
</feature>
<reference evidence="8 9" key="1">
    <citation type="submission" date="2016-07" db="EMBL/GenBank/DDBJ databases">
        <title>Pervasive Adenine N6-methylation of Active Genes in Fungi.</title>
        <authorList>
            <consortium name="DOE Joint Genome Institute"/>
            <person name="Mondo S.J."/>
            <person name="Dannebaum R.O."/>
            <person name="Kuo R.C."/>
            <person name="Labutti K."/>
            <person name="Haridas S."/>
            <person name="Kuo A."/>
            <person name="Salamov A."/>
            <person name="Ahrendt S.R."/>
            <person name="Lipzen A."/>
            <person name="Sullivan W."/>
            <person name="Andreopoulos W.B."/>
            <person name="Clum A."/>
            <person name="Lindquist E."/>
            <person name="Daum C."/>
            <person name="Ramamoorthy G.K."/>
            <person name="Gryganskyi A."/>
            <person name="Culley D."/>
            <person name="Magnuson J.K."/>
            <person name="James T.Y."/>
            <person name="O'Malley M.A."/>
            <person name="Stajich J.E."/>
            <person name="Spatafora J.W."/>
            <person name="Visel A."/>
            <person name="Grigoriev I.V."/>
        </authorList>
    </citation>
    <scope>NUCLEOTIDE SEQUENCE [LARGE SCALE GENOMIC DNA]</scope>
    <source>
        <strain evidence="8 9">12-1054</strain>
    </source>
</reference>
<feature type="transmembrane region" description="Helical" evidence="6">
    <location>
        <begin position="297"/>
        <end position="319"/>
    </location>
</feature>
<dbReference type="PANTHER" id="PTHR23501:SF191">
    <property type="entry name" value="VACUOLAR BASIC AMINO ACID TRANSPORTER 4"/>
    <property type="match status" value="1"/>
</dbReference>
<protein>
    <submittedName>
        <fullName evidence="8">Major facilitator superfamily domain-containing protein</fullName>
    </submittedName>
</protein>
<feature type="transmembrane region" description="Helical" evidence="6">
    <location>
        <begin position="95"/>
        <end position="118"/>
    </location>
</feature>
<dbReference type="Pfam" id="PF07690">
    <property type="entry name" value="MFS_1"/>
    <property type="match status" value="1"/>
</dbReference>
<feature type="transmembrane region" description="Helical" evidence="6">
    <location>
        <begin position="65"/>
        <end position="83"/>
    </location>
</feature>
<feature type="transmembrane region" description="Helical" evidence="6">
    <location>
        <begin position="227"/>
        <end position="244"/>
    </location>
</feature>
<dbReference type="PANTHER" id="PTHR23501">
    <property type="entry name" value="MAJOR FACILITATOR SUPERFAMILY"/>
    <property type="match status" value="1"/>
</dbReference>
<dbReference type="InterPro" id="IPR036259">
    <property type="entry name" value="MFS_trans_sf"/>
</dbReference>
<dbReference type="Proteomes" id="UP000193685">
    <property type="component" value="Unassembled WGS sequence"/>
</dbReference>
<evidence type="ECO:0000313" key="9">
    <source>
        <dbReference type="Proteomes" id="UP000193685"/>
    </source>
</evidence>
<feature type="transmembrane region" description="Helical" evidence="6">
    <location>
        <begin position="364"/>
        <end position="383"/>
    </location>
</feature>
<comment type="subcellular location">
    <subcellularLocation>
        <location evidence="1">Endomembrane system</location>
        <topology evidence="1">Multi-pass membrane protein</topology>
    </subcellularLocation>
</comment>
<dbReference type="RefSeq" id="XP_040725495.1">
    <property type="nucleotide sequence ID" value="XM_040871208.1"/>
</dbReference>
<feature type="transmembrane region" description="Helical" evidence="6">
    <location>
        <begin position="124"/>
        <end position="145"/>
    </location>
</feature>
<dbReference type="InterPro" id="IPR011701">
    <property type="entry name" value="MFS"/>
</dbReference>
<proteinExistence type="predicted"/>